<dbReference type="EMBL" id="JBCLPP010000003">
    <property type="protein sequence ID" value="MEY8244274.1"/>
    <property type="molecule type" value="Genomic_DNA"/>
</dbReference>
<keyword evidence="11" id="KW-0804">Transcription</keyword>
<reference evidence="12 13" key="1">
    <citation type="submission" date="2024-03" db="EMBL/GenBank/DDBJ databases">
        <title>Mouse gut bacterial collection (mGBC) of GemPharmatech.</title>
        <authorList>
            <person name="He Y."/>
            <person name="Dong L."/>
            <person name="Wu D."/>
            <person name="Gao X."/>
            <person name="Lin Z."/>
        </authorList>
    </citation>
    <scope>NUCLEOTIDE SEQUENCE [LARGE SCALE GENOMIC DNA]</scope>
    <source>
        <strain evidence="12 13">54-13</strain>
    </source>
</reference>
<evidence type="ECO:0000256" key="3">
    <source>
        <dbReference type="ARBA" id="ARBA00011738"/>
    </source>
</evidence>
<dbReference type="InterPro" id="IPR036390">
    <property type="entry name" value="WH_DNA-bd_sf"/>
</dbReference>
<evidence type="ECO:0000256" key="9">
    <source>
        <dbReference type="ARBA" id="ARBA00023015"/>
    </source>
</evidence>
<evidence type="ECO:0000313" key="12">
    <source>
        <dbReference type="EMBL" id="MEY8244274.1"/>
    </source>
</evidence>
<dbReference type="PANTHER" id="PTHR33202">
    <property type="entry name" value="ZINC UPTAKE REGULATION PROTEIN"/>
    <property type="match status" value="1"/>
</dbReference>
<accession>A0ABV4CSB3</accession>
<keyword evidence="7" id="KW-0479">Metal-binding</keyword>
<keyword evidence="6" id="KW-0678">Repressor</keyword>
<dbReference type="InterPro" id="IPR002481">
    <property type="entry name" value="FUR"/>
</dbReference>
<dbReference type="Proteomes" id="UP001565200">
    <property type="component" value="Unassembled WGS sequence"/>
</dbReference>
<dbReference type="Gene3D" id="1.10.10.10">
    <property type="entry name" value="Winged helix-like DNA-binding domain superfamily/Winged helix DNA-binding domain"/>
    <property type="match status" value="1"/>
</dbReference>
<keyword evidence="9" id="KW-0805">Transcription regulation</keyword>
<keyword evidence="13" id="KW-1185">Reference proteome</keyword>
<comment type="similarity">
    <text evidence="2">Belongs to the Fur family.</text>
</comment>
<dbReference type="SUPFAM" id="SSF46785">
    <property type="entry name" value="Winged helix' DNA-binding domain"/>
    <property type="match status" value="1"/>
</dbReference>
<comment type="subunit">
    <text evidence="3">Homodimer.</text>
</comment>
<dbReference type="InterPro" id="IPR043135">
    <property type="entry name" value="Fur_C"/>
</dbReference>
<protein>
    <recommendedName>
        <fullName evidence="4">Ferric uptake regulation protein</fullName>
    </recommendedName>
</protein>
<evidence type="ECO:0000256" key="4">
    <source>
        <dbReference type="ARBA" id="ARBA00020910"/>
    </source>
</evidence>
<evidence type="ECO:0000256" key="2">
    <source>
        <dbReference type="ARBA" id="ARBA00007957"/>
    </source>
</evidence>
<evidence type="ECO:0000256" key="7">
    <source>
        <dbReference type="ARBA" id="ARBA00022723"/>
    </source>
</evidence>
<comment type="caution">
    <text evidence="12">The sequence shown here is derived from an EMBL/GenBank/DDBJ whole genome shotgun (WGS) entry which is preliminary data.</text>
</comment>
<evidence type="ECO:0000313" key="13">
    <source>
        <dbReference type="Proteomes" id="UP001565200"/>
    </source>
</evidence>
<keyword evidence="8" id="KW-0862">Zinc</keyword>
<dbReference type="RefSeq" id="WP_121698161.1">
    <property type="nucleotide sequence ID" value="NZ_JBCLPP010000003.1"/>
</dbReference>
<dbReference type="Pfam" id="PF01475">
    <property type="entry name" value="FUR"/>
    <property type="match status" value="1"/>
</dbReference>
<name>A0ABV4CSB3_9BACT</name>
<dbReference type="InterPro" id="IPR036388">
    <property type="entry name" value="WH-like_DNA-bd_sf"/>
</dbReference>
<evidence type="ECO:0000256" key="10">
    <source>
        <dbReference type="ARBA" id="ARBA00023125"/>
    </source>
</evidence>
<evidence type="ECO:0000256" key="6">
    <source>
        <dbReference type="ARBA" id="ARBA00022491"/>
    </source>
</evidence>
<keyword evidence="5" id="KW-0963">Cytoplasm</keyword>
<proteinExistence type="inferred from homology"/>
<evidence type="ECO:0000256" key="8">
    <source>
        <dbReference type="ARBA" id="ARBA00022833"/>
    </source>
</evidence>
<keyword evidence="10" id="KW-0238">DNA-binding</keyword>
<sequence>MIDEKSRTTAKAALTEYLRIKKLRKTPERYAILDKVCEMNRHFDIDMLYDIIEEDGFHVSRATLYNTMELFTDCGIVRRHQFGNQPMQYERVAGLSNHLHLICQQCGKIKEAKDPELVKFMNSRKYSAFHNAWFCLYVYGTCAACARRNKRLCKNKN</sequence>
<organism evidence="12 13">
    <name type="scientific">Heminiphilus faecis</name>
    <dbReference type="NCBI Taxonomy" id="2601703"/>
    <lineage>
        <taxon>Bacteria</taxon>
        <taxon>Pseudomonadati</taxon>
        <taxon>Bacteroidota</taxon>
        <taxon>Bacteroidia</taxon>
        <taxon>Bacteroidales</taxon>
        <taxon>Muribaculaceae</taxon>
        <taxon>Heminiphilus</taxon>
    </lineage>
</organism>
<evidence type="ECO:0000256" key="5">
    <source>
        <dbReference type="ARBA" id="ARBA00022490"/>
    </source>
</evidence>
<gene>
    <name evidence="12" type="ORF">AAK873_01425</name>
</gene>
<dbReference type="CDD" id="cd07153">
    <property type="entry name" value="Fur_like"/>
    <property type="match status" value="1"/>
</dbReference>
<dbReference type="PANTHER" id="PTHR33202:SF2">
    <property type="entry name" value="FERRIC UPTAKE REGULATION PROTEIN"/>
    <property type="match status" value="1"/>
</dbReference>
<evidence type="ECO:0000256" key="11">
    <source>
        <dbReference type="ARBA" id="ARBA00023163"/>
    </source>
</evidence>
<comment type="subcellular location">
    <subcellularLocation>
        <location evidence="1">Cytoplasm</location>
    </subcellularLocation>
</comment>
<dbReference type="Gene3D" id="3.30.1490.190">
    <property type="match status" value="1"/>
</dbReference>
<evidence type="ECO:0000256" key="1">
    <source>
        <dbReference type="ARBA" id="ARBA00004496"/>
    </source>
</evidence>